<accession>A0A414P1Q8</accession>
<proteinExistence type="predicted"/>
<dbReference type="Pfam" id="PF17117">
    <property type="entry name" value="DUF5104"/>
    <property type="match status" value="1"/>
</dbReference>
<dbReference type="Gene3D" id="3.10.450.50">
    <property type="match status" value="1"/>
</dbReference>
<dbReference type="Proteomes" id="UP000284902">
    <property type="component" value="Unassembled WGS sequence"/>
</dbReference>
<dbReference type="PROSITE" id="PS51257">
    <property type="entry name" value="PROKAR_LIPOPROTEIN"/>
    <property type="match status" value="1"/>
</dbReference>
<gene>
    <name evidence="1" type="ORF">DW672_11400</name>
</gene>
<dbReference type="AlphaFoldDB" id="A0A414P1Q8"/>
<protein>
    <submittedName>
        <fullName evidence="1">DUF5104 domain-containing protein</fullName>
    </submittedName>
</protein>
<evidence type="ECO:0000313" key="2">
    <source>
        <dbReference type="Proteomes" id="UP000284902"/>
    </source>
</evidence>
<reference evidence="1 2" key="1">
    <citation type="submission" date="2018-08" db="EMBL/GenBank/DDBJ databases">
        <title>A genome reference for cultivated species of the human gut microbiota.</title>
        <authorList>
            <person name="Zou Y."/>
            <person name="Xue W."/>
            <person name="Luo G."/>
        </authorList>
    </citation>
    <scope>NUCLEOTIDE SEQUENCE [LARGE SCALE GENOMIC DNA]</scope>
    <source>
        <strain evidence="1 2">AM25-1LB</strain>
    </source>
</reference>
<comment type="caution">
    <text evidence="1">The sequence shown here is derived from an EMBL/GenBank/DDBJ whole genome shotgun (WGS) entry which is preliminary data.</text>
</comment>
<evidence type="ECO:0000313" key="1">
    <source>
        <dbReference type="EMBL" id="RHF58047.1"/>
    </source>
</evidence>
<dbReference type="InterPro" id="IPR031344">
    <property type="entry name" value="DUF5104"/>
</dbReference>
<dbReference type="EMBL" id="QRHG01000037">
    <property type="protein sequence ID" value="RHF58047.1"/>
    <property type="molecule type" value="Genomic_DNA"/>
</dbReference>
<sequence length="171" mass="19852">MKKVITIISCCIIIFSIGGCMNREKYMSDWFTSEQEEADKMMEQIIEACRKQDTQKLKELFSENSRKNIKNIDVKINELFQYLKGDIQTFEGDCASSSDSDHGKKIIELDGMYNISTSSEKYHMNFYMYSQNDSDSKAVGLYKIEIATEEMVSEDNFVWDNPEEGIFLMTQ</sequence>
<name>A0A414P1Q8_9FIRM</name>
<organism evidence="1 2">
    <name type="scientific">[Ruminococcus] lactaris</name>
    <dbReference type="NCBI Taxonomy" id="46228"/>
    <lineage>
        <taxon>Bacteria</taxon>
        <taxon>Bacillati</taxon>
        <taxon>Bacillota</taxon>
        <taxon>Clostridia</taxon>
        <taxon>Lachnospirales</taxon>
        <taxon>Lachnospiraceae</taxon>
        <taxon>Mediterraneibacter</taxon>
    </lineage>
</organism>